<protein>
    <submittedName>
        <fullName evidence="2">Uncharacterized protein</fullName>
    </submittedName>
</protein>
<gene>
    <name evidence="2" type="ORF">BOLC6T39897H</name>
</gene>
<dbReference type="EMBL" id="LR031880">
    <property type="protein sequence ID" value="VDD64444.1"/>
    <property type="molecule type" value="Genomic_DNA"/>
</dbReference>
<keyword evidence="1" id="KW-1133">Transmembrane helix</keyword>
<keyword evidence="1" id="KW-0812">Transmembrane</keyword>
<feature type="transmembrane region" description="Helical" evidence="1">
    <location>
        <begin position="15"/>
        <end position="36"/>
    </location>
</feature>
<feature type="non-terminal residue" evidence="2">
    <location>
        <position position="1"/>
    </location>
</feature>
<accession>A0A3P6H2Y9</accession>
<name>A0A3P6H2Y9_BRAOL</name>
<evidence type="ECO:0000313" key="2">
    <source>
        <dbReference type="EMBL" id="VDD64444.1"/>
    </source>
</evidence>
<dbReference type="GO" id="GO:0015267">
    <property type="term" value="F:channel activity"/>
    <property type="evidence" value="ECO:0007669"/>
    <property type="project" value="InterPro"/>
</dbReference>
<reference evidence="2" key="1">
    <citation type="submission" date="2018-11" db="EMBL/GenBank/DDBJ databases">
        <authorList>
            <consortium name="Genoscope - CEA"/>
            <person name="William W."/>
        </authorList>
    </citation>
    <scope>NUCLEOTIDE SEQUENCE</scope>
</reference>
<dbReference type="PANTHER" id="PTHR47720">
    <property type="entry name" value="AQUAPORIN SIP2-1-RELATED"/>
    <property type="match status" value="1"/>
</dbReference>
<proteinExistence type="predicted"/>
<organism evidence="2">
    <name type="scientific">Brassica oleracea</name>
    <name type="common">Wild cabbage</name>
    <dbReference type="NCBI Taxonomy" id="3712"/>
    <lineage>
        <taxon>Eukaryota</taxon>
        <taxon>Viridiplantae</taxon>
        <taxon>Streptophyta</taxon>
        <taxon>Embryophyta</taxon>
        <taxon>Tracheophyta</taxon>
        <taxon>Spermatophyta</taxon>
        <taxon>Magnoliopsida</taxon>
        <taxon>eudicotyledons</taxon>
        <taxon>Gunneridae</taxon>
        <taxon>Pentapetalae</taxon>
        <taxon>rosids</taxon>
        <taxon>malvids</taxon>
        <taxon>Brassicales</taxon>
        <taxon>Brassicaceae</taxon>
        <taxon>Brassiceae</taxon>
        <taxon>Brassica</taxon>
    </lineage>
</organism>
<sequence length="122" mass="13844">QGRFIQTRIVEILKLLKYFVHIATVSLVIGSVLAIKHITHIFPEIEKQISNQLRCVLTQCDTNIFIILFSMGLSRKIPRSLSMKIWISSTAKLTLHVLGADLTASRWMQEPSSGYQMGLCTR</sequence>
<dbReference type="PANTHER" id="PTHR47720:SF1">
    <property type="entry name" value="AQUAPORIN SIP2-1-RELATED"/>
    <property type="match status" value="1"/>
</dbReference>
<dbReference type="AlphaFoldDB" id="A0A3P6H2Y9"/>
<dbReference type="InterPro" id="IPR044226">
    <property type="entry name" value="SIP2-1-like"/>
</dbReference>
<keyword evidence="1" id="KW-0472">Membrane</keyword>
<evidence type="ECO:0000256" key="1">
    <source>
        <dbReference type="SAM" id="Phobius"/>
    </source>
</evidence>